<name>A0A4Y9RZR5_9BURK</name>
<evidence type="ECO:0000313" key="4">
    <source>
        <dbReference type="Proteomes" id="UP000298438"/>
    </source>
</evidence>
<dbReference type="Proteomes" id="UP000298438">
    <property type="component" value="Unassembled WGS sequence"/>
</dbReference>
<dbReference type="RefSeq" id="WP_135209054.1">
    <property type="nucleotide sequence ID" value="NZ_SPVF01000253.1"/>
</dbReference>
<dbReference type="Pfam" id="PF16747">
    <property type="entry name" value="Adhesin_E"/>
    <property type="match status" value="1"/>
</dbReference>
<dbReference type="InterPro" id="IPR031939">
    <property type="entry name" value="Adhesin_E-like"/>
</dbReference>
<accession>A0A4Y9RZR5</accession>
<sequence>MNRPVLAALALPALLALPGLAQAAQWSKLPAPPGASAAIDRSSIVRSGASYKAWTLEAPAAQHMTPDGKPYRAVKALNLYSCEDRTATLLMQVFYADAKGLGEAVQTIRFEKFTPDEVVPDSVNDGAMQVVCKVAKDDAAKAEAAAAAAAPKKK</sequence>
<proteinExistence type="predicted"/>
<keyword evidence="4" id="KW-1185">Reference proteome</keyword>
<comment type="caution">
    <text evidence="3">The sequence shown here is derived from an EMBL/GenBank/DDBJ whole genome shotgun (WGS) entry which is preliminary data.</text>
</comment>
<protein>
    <recommendedName>
        <fullName evidence="2">Surface-adhesin protein E-like domain-containing protein</fullName>
    </recommendedName>
</protein>
<dbReference type="AlphaFoldDB" id="A0A4Y9RZR5"/>
<dbReference type="OrthoDB" id="8776126at2"/>
<feature type="chain" id="PRO_5021473223" description="Surface-adhesin protein E-like domain-containing protein" evidence="1">
    <location>
        <begin position="24"/>
        <end position="154"/>
    </location>
</feature>
<organism evidence="3 4">
    <name type="scientific">Zemynaea arenosa</name>
    <dbReference type="NCBI Taxonomy" id="2561931"/>
    <lineage>
        <taxon>Bacteria</taxon>
        <taxon>Pseudomonadati</taxon>
        <taxon>Pseudomonadota</taxon>
        <taxon>Betaproteobacteria</taxon>
        <taxon>Burkholderiales</taxon>
        <taxon>Oxalobacteraceae</taxon>
        <taxon>Telluria group</taxon>
        <taxon>Zemynaea</taxon>
    </lineage>
</organism>
<evidence type="ECO:0000259" key="2">
    <source>
        <dbReference type="Pfam" id="PF16747"/>
    </source>
</evidence>
<dbReference type="EMBL" id="SPVF01000253">
    <property type="protein sequence ID" value="TFW13235.1"/>
    <property type="molecule type" value="Genomic_DNA"/>
</dbReference>
<evidence type="ECO:0000256" key="1">
    <source>
        <dbReference type="SAM" id="SignalP"/>
    </source>
</evidence>
<feature type="domain" description="Surface-adhesin protein E-like" evidence="2">
    <location>
        <begin position="26"/>
        <end position="133"/>
    </location>
</feature>
<reference evidence="3 4" key="1">
    <citation type="submission" date="2019-03" db="EMBL/GenBank/DDBJ databases">
        <title>Draft Genome Sequence of Massilia arenosa sp. nov., a Novel Massilia Species Isolated from a Sandy-loam Maize Soil.</title>
        <authorList>
            <person name="Raths R."/>
            <person name="Peta V."/>
            <person name="Bucking H."/>
        </authorList>
    </citation>
    <scope>NUCLEOTIDE SEQUENCE [LARGE SCALE GENOMIC DNA]</scope>
    <source>
        <strain evidence="3 4">MC02</strain>
    </source>
</reference>
<keyword evidence="1" id="KW-0732">Signal</keyword>
<evidence type="ECO:0000313" key="3">
    <source>
        <dbReference type="EMBL" id="TFW13235.1"/>
    </source>
</evidence>
<feature type="signal peptide" evidence="1">
    <location>
        <begin position="1"/>
        <end position="23"/>
    </location>
</feature>
<gene>
    <name evidence="3" type="ORF">E4L96_20390</name>
</gene>